<dbReference type="AlphaFoldDB" id="A0A9N9KMS9"/>
<name>A0A9N9KMS9_9HELO</name>
<evidence type="ECO:0000313" key="2">
    <source>
        <dbReference type="EMBL" id="CAG8948842.1"/>
    </source>
</evidence>
<organism evidence="2 3">
    <name type="scientific">Hymenoscyphus fraxineus</name>
    <dbReference type="NCBI Taxonomy" id="746836"/>
    <lineage>
        <taxon>Eukaryota</taxon>
        <taxon>Fungi</taxon>
        <taxon>Dikarya</taxon>
        <taxon>Ascomycota</taxon>
        <taxon>Pezizomycotina</taxon>
        <taxon>Leotiomycetes</taxon>
        <taxon>Helotiales</taxon>
        <taxon>Helotiaceae</taxon>
        <taxon>Hymenoscyphus</taxon>
    </lineage>
</organism>
<dbReference type="Proteomes" id="UP000696280">
    <property type="component" value="Unassembled WGS sequence"/>
</dbReference>
<evidence type="ECO:0000313" key="3">
    <source>
        <dbReference type="Proteomes" id="UP000696280"/>
    </source>
</evidence>
<proteinExistence type="predicted"/>
<keyword evidence="3" id="KW-1185">Reference proteome</keyword>
<protein>
    <submittedName>
        <fullName evidence="2">Uncharacterized protein</fullName>
    </submittedName>
</protein>
<feature type="region of interest" description="Disordered" evidence="1">
    <location>
        <begin position="1"/>
        <end position="32"/>
    </location>
</feature>
<accession>A0A9N9KMS9</accession>
<sequence length="97" mass="11242">MPPPDLTDLEDLIDLSDLPVPTDPKAPTKAQRQATDYVLQRINIYKQGKDRGELMFYTFTDDFGLEDFGAEIKGWNEDHFKLVKKSVNKELRKTLRN</sequence>
<comment type="caution">
    <text evidence="2">The sequence shown here is derived from an EMBL/GenBank/DDBJ whole genome shotgun (WGS) entry which is preliminary data.</text>
</comment>
<evidence type="ECO:0000256" key="1">
    <source>
        <dbReference type="SAM" id="MobiDB-lite"/>
    </source>
</evidence>
<reference evidence="2" key="1">
    <citation type="submission" date="2021-07" db="EMBL/GenBank/DDBJ databases">
        <authorList>
            <person name="Durling M."/>
        </authorList>
    </citation>
    <scope>NUCLEOTIDE SEQUENCE</scope>
</reference>
<dbReference type="EMBL" id="CAJVRL010000001">
    <property type="protein sequence ID" value="CAG8948842.1"/>
    <property type="molecule type" value="Genomic_DNA"/>
</dbReference>
<gene>
    <name evidence="2" type="ORF">HYFRA_00001965</name>
</gene>